<evidence type="ECO:0000313" key="1">
    <source>
        <dbReference type="EMBL" id="KAG8171041.1"/>
    </source>
</evidence>
<dbReference type="EMBL" id="JAFNEN010004537">
    <property type="protein sequence ID" value="KAG8171041.1"/>
    <property type="molecule type" value="Genomic_DNA"/>
</dbReference>
<accession>A0AAV6TH27</accession>
<name>A0AAV6TH27_9ARAC</name>
<dbReference type="Proteomes" id="UP000827092">
    <property type="component" value="Unassembled WGS sequence"/>
</dbReference>
<gene>
    <name evidence="1" type="ORF">JTE90_026409</name>
</gene>
<evidence type="ECO:0000313" key="2">
    <source>
        <dbReference type="Proteomes" id="UP000827092"/>
    </source>
</evidence>
<sequence>MASQEGLVISRATGANNHVHVSSVRAIVSGFCLDMALQYEAATRRLYIPPRLGQIMPSRGGKTFDQRRV</sequence>
<proteinExistence type="predicted"/>
<protein>
    <submittedName>
        <fullName evidence="1">Uncharacterized protein</fullName>
    </submittedName>
</protein>
<dbReference type="AlphaFoldDB" id="A0AAV6TH27"/>
<comment type="caution">
    <text evidence="1">The sequence shown here is derived from an EMBL/GenBank/DDBJ whole genome shotgun (WGS) entry which is preliminary data.</text>
</comment>
<organism evidence="1 2">
    <name type="scientific">Oedothorax gibbosus</name>
    <dbReference type="NCBI Taxonomy" id="931172"/>
    <lineage>
        <taxon>Eukaryota</taxon>
        <taxon>Metazoa</taxon>
        <taxon>Ecdysozoa</taxon>
        <taxon>Arthropoda</taxon>
        <taxon>Chelicerata</taxon>
        <taxon>Arachnida</taxon>
        <taxon>Araneae</taxon>
        <taxon>Araneomorphae</taxon>
        <taxon>Entelegynae</taxon>
        <taxon>Araneoidea</taxon>
        <taxon>Linyphiidae</taxon>
        <taxon>Erigoninae</taxon>
        <taxon>Oedothorax</taxon>
    </lineage>
</organism>
<keyword evidence="2" id="KW-1185">Reference proteome</keyword>
<reference evidence="1 2" key="1">
    <citation type="journal article" date="2022" name="Nat. Ecol. Evol.">
        <title>A masculinizing supergene underlies an exaggerated male reproductive morph in a spider.</title>
        <authorList>
            <person name="Hendrickx F."/>
            <person name="De Corte Z."/>
            <person name="Sonet G."/>
            <person name="Van Belleghem S.M."/>
            <person name="Kostlbacher S."/>
            <person name="Vangestel C."/>
        </authorList>
    </citation>
    <scope>NUCLEOTIDE SEQUENCE [LARGE SCALE GENOMIC DNA]</scope>
    <source>
        <strain evidence="1">W744_W776</strain>
    </source>
</reference>